<gene>
    <name evidence="2" type="ORF">HIR71_04515</name>
</gene>
<comment type="caution">
    <text evidence="2">The sequence shown here is derived from an EMBL/GenBank/DDBJ whole genome shotgun (WGS) entry which is preliminary data.</text>
</comment>
<dbReference type="RefSeq" id="WP_169323827.1">
    <property type="nucleotide sequence ID" value="NZ_JABCJJ010000004.1"/>
</dbReference>
<evidence type="ECO:0000313" key="2">
    <source>
        <dbReference type="EMBL" id="NMR19491.1"/>
    </source>
</evidence>
<name>A0A7Y0LX41_CELFI</name>
<sequence>MGLWCTQPGPVGWVVMLAFWITVIVLVLWGLNRLFPDPVDADRLLDARLAAGEIDLETYRVLRSELSDADAVTTKGTP</sequence>
<accession>A0A7Y0LX41</accession>
<evidence type="ECO:0000313" key="3">
    <source>
        <dbReference type="Proteomes" id="UP000562124"/>
    </source>
</evidence>
<keyword evidence="1" id="KW-1133">Transmembrane helix</keyword>
<reference evidence="2 3" key="1">
    <citation type="submission" date="2020-04" db="EMBL/GenBank/DDBJ databases">
        <title>Sequencing and Assembly of C. fimi.</title>
        <authorList>
            <person name="Ramsey A.R."/>
        </authorList>
    </citation>
    <scope>NUCLEOTIDE SEQUENCE [LARGE SCALE GENOMIC DNA]</scope>
    <source>
        <strain evidence="2 3">SB</strain>
    </source>
</reference>
<keyword evidence="1" id="KW-0472">Membrane</keyword>
<evidence type="ECO:0000256" key="1">
    <source>
        <dbReference type="SAM" id="Phobius"/>
    </source>
</evidence>
<keyword evidence="3" id="KW-1185">Reference proteome</keyword>
<dbReference type="EMBL" id="JABCJJ010000004">
    <property type="protein sequence ID" value="NMR19491.1"/>
    <property type="molecule type" value="Genomic_DNA"/>
</dbReference>
<dbReference type="Proteomes" id="UP000562124">
    <property type="component" value="Unassembled WGS sequence"/>
</dbReference>
<dbReference type="AlphaFoldDB" id="A0A7Y0LX41"/>
<proteinExistence type="predicted"/>
<feature type="transmembrane region" description="Helical" evidence="1">
    <location>
        <begin position="12"/>
        <end position="31"/>
    </location>
</feature>
<protein>
    <submittedName>
        <fullName evidence="2">DUF4175 domain-containing protein</fullName>
    </submittedName>
</protein>
<organism evidence="2 3">
    <name type="scientific">Cellulomonas fimi</name>
    <dbReference type="NCBI Taxonomy" id="1708"/>
    <lineage>
        <taxon>Bacteria</taxon>
        <taxon>Bacillati</taxon>
        <taxon>Actinomycetota</taxon>
        <taxon>Actinomycetes</taxon>
        <taxon>Micrococcales</taxon>
        <taxon>Cellulomonadaceae</taxon>
        <taxon>Cellulomonas</taxon>
    </lineage>
</organism>
<keyword evidence="1" id="KW-0812">Transmembrane</keyword>